<accession>A0ABQ1R7X4</accession>
<feature type="compositionally biased region" description="Basic and acidic residues" evidence="1">
    <location>
        <begin position="1"/>
        <end position="11"/>
    </location>
</feature>
<feature type="region of interest" description="Disordered" evidence="1">
    <location>
        <begin position="1"/>
        <end position="25"/>
    </location>
</feature>
<evidence type="ECO:0000313" key="2">
    <source>
        <dbReference type="EMBL" id="GGD61633.1"/>
    </source>
</evidence>
<dbReference type="Proteomes" id="UP000614272">
    <property type="component" value="Unassembled WGS sequence"/>
</dbReference>
<organism evidence="2 3">
    <name type="scientific">Lacimicrobium alkaliphilum</name>
    <dbReference type="NCBI Taxonomy" id="1526571"/>
    <lineage>
        <taxon>Bacteria</taxon>
        <taxon>Pseudomonadati</taxon>
        <taxon>Pseudomonadota</taxon>
        <taxon>Gammaproteobacteria</taxon>
        <taxon>Alteromonadales</taxon>
        <taxon>Alteromonadaceae</taxon>
        <taxon>Lacimicrobium</taxon>
    </lineage>
</organism>
<dbReference type="EMBL" id="BMGJ01000005">
    <property type="protein sequence ID" value="GGD61633.1"/>
    <property type="molecule type" value="Genomic_DNA"/>
</dbReference>
<sequence>MGDELYEKKVSTEPARTDQPSQPDMFISRTRCTFPRTDISVSESDKLPI</sequence>
<evidence type="ECO:0000313" key="3">
    <source>
        <dbReference type="Proteomes" id="UP000614272"/>
    </source>
</evidence>
<reference evidence="3" key="1">
    <citation type="journal article" date="2019" name="Int. J. Syst. Evol. Microbiol.">
        <title>The Global Catalogue of Microorganisms (GCM) 10K type strain sequencing project: providing services to taxonomists for standard genome sequencing and annotation.</title>
        <authorList>
            <consortium name="The Broad Institute Genomics Platform"/>
            <consortium name="The Broad Institute Genome Sequencing Center for Infectious Disease"/>
            <person name="Wu L."/>
            <person name="Ma J."/>
        </authorList>
    </citation>
    <scope>NUCLEOTIDE SEQUENCE [LARGE SCALE GENOMIC DNA]</scope>
    <source>
        <strain evidence="3">CGMCC 1.12923</strain>
    </source>
</reference>
<proteinExistence type="predicted"/>
<evidence type="ECO:0000256" key="1">
    <source>
        <dbReference type="SAM" id="MobiDB-lite"/>
    </source>
</evidence>
<keyword evidence="3" id="KW-1185">Reference proteome</keyword>
<name>A0ABQ1R7X4_9ALTE</name>
<protein>
    <submittedName>
        <fullName evidence="2">Uncharacterized protein</fullName>
    </submittedName>
</protein>
<comment type="caution">
    <text evidence="2">The sequence shown here is derived from an EMBL/GenBank/DDBJ whole genome shotgun (WGS) entry which is preliminary data.</text>
</comment>
<gene>
    <name evidence="2" type="ORF">GCM10011357_16200</name>
</gene>